<sequence>MNKFIKYDLKSNRGFLGKLIILQIILTGLSFLGHGFLSANYLTDPVFSNGIFALATVFFIGINIFYMVLTINKDFNTERAILKYSLPKAQKKIIWAKVFELAIIYIINLIFLFIFLWALRFRITSDIVYFYALGLIWILILTSFVFYFKSLNRFGQGKRSRFYGYGLILLIIVLGFVVCKYFSFAIVNGAIQHTRPINYGFIFPFAVGSLNIYKNITPIVYYFLALIFVIFVNQLNIKNNLDLS</sequence>
<evidence type="ECO:0008006" key="4">
    <source>
        <dbReference type="Google" id="ProtNLM"/>
    </source>
</evidence>
<feature type="transmembrane region" description="Helical" evidence="1">
    <location>
        <begin position="51"/>
        <end position="72"/>
    </location>
</feature>
<keyword evidence="3" id="KW-1185">Reference proteome</keyword>
<gene>
    <name evidence="2" type="ORF">ACCQ41_04115</name>
</gene>
<keyword evidence="1" id="KW-0472">Membrane</keyword>
<proteinExistence type="predicted"/>
<feature type="transmembrane region" description="Helical" evidence="1">
    <location>
        <begin position="196"/>
        <end position="213"/>
    </location>
</feature>
<feature type="transmembrane region" description="Helical" evidence="1">
    <location>
        <begin position="162"/>
        <end position="184"/>
    </location>
</feature>
<evidence type="ECO:0000313" key="2">
    <source>
        <dbReference type="EMBL" id="MFO3665424.1"/>
    </source>
</evidence>
<keyword evidence="1" id="KW-0812">Transmembrane</keyword>
<protein>
    <recommendedName>
        <fullName evidence="4">ABC transporter permease</fullName>
    </recommendedName>
</protein>
<evidence type="ECO:0000313" key="3">
    <source>
        <dbReference type="Proteomes" id="UP001637996"/>
    </source>
</evidence>
<reference evidence="2 3" key="1">
    <citation type="journal article" date="2025" name="Anaerobe">
        <title>Description of Anaerococcus kampingiae sp. nov., Anaerococcus groningensis sp. nov., Anaerococcus martiniensis sp. nov., and Anaerococcus cruorum sp. nov., isolated from human clinical specimens.</title>
        <authorList>
            <person name="Boiten K.E."/>
            <person name="Meijer J."/>
            <person name="van Wezel E.M."/>
            <person name="Veloo A.C.M."/>
        </authorList>
    </citation>
    <scope>NUCLEOTIDE SEQUENCE [LARGE SCALE GENOMIC DNA]</scope>
    <source>
        <strain evidence="2 3">ENR0831</strain>
    </source>
</reference>
<organism evidence="2 3">
    <name type="scientific">Anaerococcus martiniensis</name>
    <dbReference type="NCBI Taxonomy" id="3115615"/>
    <lineage>
        <taxon>Bacteria</taxon>
        <taxon>Bacillati</taxon>
        <taxon>Bacillota</taxon>
        <taxon>Tissierellia</taxon>
        <taxon>Tissierellales</taxon>
        <taxon>Peptoniphilaceae</taxon>
        <taxon>Anaerococcus</taxon>
    </lineage>
</organism>
<feature type="transmembrane region" description="Helical" evidence="1">
    <location>
        <begin position="220"/>
        <end position="237"/>
    </location>
</feature>
<feature type="transmembrane region" description="Helical" evidence="1">
    <location>
        <begin position="93"/>
        <end position="117"/>
    </location>
</feature>
<dbReference type="RefSeq" id="WP_410031126.1">
    <property type="nucleotide sequence ID" value="NZ_JBGMEI010000005.1"/>
</dbReference>
<accession>A0ABW9M883</accession>
<name>A0ABW9M883_9FIRM</name>
<dbReference type="Proteomes" id="UP001637996">
    <property type="component" value="Unassembled WGS sequence"/>
</dbReference>
<dbReference type="EMBL" id="JBGMEI010000005">
    <property type="protein sequence ID" value="MFO3665424.1"/>
    <property type="molecule type" value="Genomic_DNA"/>
</dbReference>
<evidence type="ECO:0000256" key="1">
    <source>
        <dbReference type="SAM" id="Phobius"/>
    </source>
</evidence>
<comment type="caution">
    <text evidence="2">The sequence shown here is derived from an EMBL/GenBank/DDBJ whole genome shotgun (WGS) entry which is preliminary data.</text>
</comment>
<keyword evidence="1" id="KW-1133">Transmembrane helix</keyword>
<feature type="transmembrane region" description="Helical" evidence="1">
    <location>
        <begin position="20"/>
        <end position="39"/>
    </location>
</feature>
<feature type="transmembrane region" description="Helical" evidence="1">
    <location>
        <begin position="129"/>
        <end position="150"/>
    </location>
</feature>